<evidence type="ECO:0000313" key="2">
    <source>
        <dbReference type="EMBL" id="WGH78014.1"/>
    </source>
</evidence>
<dbReference type="RefSeq" id="WP_279964680.1">
    <property type="nucleotide sequence ID" value="NZ_CP122537.1"/>
</dbReference>
<evidence type="ECO:0000256" key="1">
    <source>
        <dbReference type="SAM" id="SignalP"/>
    </source>
</evidence>
<evidence type="ECO:0000313" key="3">
    <source>
        <dbReference type="Proteomes" id="UP001243420"/>
    </source>
</evidence>
<feature type="signal peptide" evidence="1">
    <location>
        <begin position="1"/>
        <end position="25"/>
    </location>
</feature>
<reference evidence="2 3" key="1">
    <citation type="submission" date="2023-04" db="EMBL/GenBank/DDBJ databases">
        <title>Jannaschia ovalis sp. nov., a marine bacterium isolated from sea tidal flat.</title>
        <authorList>
            <person name="Kwon D.Y."/>
            <person name="Kim J.-J."/>
        </authorList>
    </citation>
    <scope>NUCLEOTIDE SEQUENCE [LARGE SCALE GENOMIC DNA]</scope>
    <source>
        <strain evidence="2 3">GRR-S6-38</strain>
    </source>
</reference>
<name>A0ABY8LCX0_9RHOB</name>
<feature type="chain" id="PRO_5047037998" description="HdeA/HdeB family protein" evidence="1">
    <location>
        <begin position="26"/>
        <end position="130"/>
    </location>
</feature>
<keyword evidence="3" id="KW-1185">Reference proteome</keyword>
<organism evidence="2 3">
    <name type="scientific">Jannaschia ovalis</name>
    <dbReference type="NCBI Taxonomy" id="3038773"/>
    <lineage>
        <taxon>Bacteria</taxon>
        <taxon>Pseudomonadati</taxon>
        <taxon>Pseudomonadota</taxon>
        <taxon>Alphaproteobacteria</taxon>
        <taxon>Rhodobacterales</taxon>
        <taxon>Roseobacteraceae</taxon>
        <taxon>Jannaschia</taxon>
    </lineage>
</organism>
<evidence type="ECO:0008006" key="4">
    <source>
        <dbReference type="Google" id="ProtNLM"/>
    </source>
</evidence>
<gene>
    <name evidence="2" type="ORF">P8627_13385</name>
</gene>
<keyword evidence="1" id="KW-0732">Signal</keyword>
<dbReference type="EMBL" id="CP122537">
    <property type="protein sequence ID" value="WGH78014.1"/>
    <property type="molecule type" value="Genomic_DNA"/>
</dbReference>
<proteinExistence type="predicted"/>
<protein>
    <recommendedName>
        <fullName evidence="4">HdeA/HdeB family protein</fullName>
    </recommendedName>
</protein>
<dbReference type="Proteomes" id="UP001243420">
    <property type="component" value="Chromosome"/>
</dbReference>
<sequence length="130" mass="13372">MGIVRTLLALLIAVPAGATSASAAAAPIGDPLPFFAACTGRLSAEMEFQWLTGDPDAARTEALRRAMIDILEALTPAEQAPGIMHRRVAAKAAHAALLATAVFGPDPRASEAAADRARELRDGCIGALLS</sequence>
<accession>A0ABY8LCX0</accession>